<dbReference type="Proteomes" id="UP000472710">
    <property type="component" value="Unassembled WGS sequence"/>
</dbReference>
<evidence type="ECO:0000256" key="2">
    <source>
        <dbReference type="ARBA" id="ARBA00022448"/>
    </source>
</evidence>
<feature type="domain" description="Solute-binding protein family 3/N-terminal" evidence="5">
    <location>
        <begin position="357"/>
        <end position="601"/>
    </location>
</feature>
<gene>
    <name evidence="6" type="ORF">Sdia_37810</name>
</gene>
<comment type="caution">
    <text evidence="6">The sequence shown here is derived from an EMBL/GenBank/DDBJ whole genome shotgun (WGS) entry which is preliminary data.</text>
</comment>
<evidence type="ECO:0000259" key="5">
    <source>
        <dbReference type="SMART" id="SM00062"/>
    </source>
</evidence>
<dbReference type="Gene3D" id="3.40.50.1460">
    <property type="match status" value="1"/>
</dbReference>
<dbReference type="SUPFAM" id="SSF53850">
    <property type="entry name" value="Periplasmic binding protein-like II"/>
    <property type="match status" value="1"/>
</dbReference>
<dbReference type="SUPFAM" id="SSF52129">
    <property type="entry name" value="Caspase-like"/>
    <property type="match status" value="1"/>
</dbReference>
<dbReference type="Gene3D" id="3.40.190.10">
    <property type="entry name" value="Periplasmic binding protein-like II"/>
    <property type="match status" value="2"/>
</dbReference>
<reference evidence="6 7" key="1">
    <citation type="submission" date="2020-02" db="EMBL/GenBank/DDBJ databases">
        <title>Whole genome shotgun sequence of Streptomyces diastaticus subsp. diastaticus NBRC 13412.</title>
        <authorList>
            <person name="Ichikawa N."/>
            <person name="Komaki H."/>
            <person name="Tamura T."/>
        </authorList>
    </citation>
    <scope>NUCLEOTIDE SEQUENCE [LARGE SCALE GENOMIC DNA]</scope>
    <source>
        <strain evidence="6 7">NBRC 13412</strain>
    </source>
</reference>
<dbReference type="PANTHER" id="PTHR30085:SF6">
    <property type="entry name" value="ABC TRANSPORTER GLUTAMINE-BINDING PROTEIN GLNH"/>
    <property type="match status" value="1"/>
</dbReference>
<dbReference type="RefSeq" id="WP_189500267.1">
    <property type="nucleotide sequence ID" value="NZ_BLLN01000005.1"/>
</dbReference>
<dbReference type="Pfam" id="PF00656">
    <property type="entry name" value="Peptidase_C14"/>
    <property type="match status" value="1"/>
</dbReference>
<keyword evidence="3" id="KW-0732">Signal</keyword>
<dbReference type="PANTHER" id="PTHR30085">
    <property type="entry name" value="AMINO ACID ABC TRANSPORTER PERMEASE"/>
    <property type="match status" value="1"/>
</dbReference>
<dbReference type="GeneID" id="95071165"/>
<proteinExistence type="inferred from homology"/>
<dbReference type="SMART" id="SM00062">
    <property type="entry name" value="PBPb"/>
    <property type="match status" value="1"/>
</dbReference>
<name>A0ABQ1CRU1_STRDI</name>
<comment type="similarity">
    <text evidence="1">Belongs to the bacterial solute-binding protein 3 family.</text>
</comment>
<dbReference type="InterPro" id="IPR029030">
    <property type="entry name" value="Caspase-like_dom_sf"/>
</dbReference>
<accession>A0ABQ1CRU1</accession>
<dbReference type="InterPro" id="IPR001638">
    <property type="entry name" value="Solute-binding_3/MltF_N"/>
</dbReference>
<feature type="region of interest" description="Disordered" evidence="4">
    <location>
        <begin position="258"/>
        <end position="309"/>
    </location>
</feature>
<evidence type="ECO:0000313" key="7">
    <source>
        <dbReference type="Proteomes" id="UP000472710"/>
    </source>
</evidence>
<protein>
    <recommendedName>
        <fullName evidence="5">Solute-binding protein family 3/N-terminal domain-containing protein</fullName>
    </recommendedName>
</protein>
<feature type="compositionally biased region" description="Low complexity" evidence="4">
    <location>
        <begin position="278"/>
        <end position="297"/>
    </location>
</feature>
<evidence type="ECO:0000256" key="3">
    <source>
        <dbReference type="ARBA" id="ARBA00022729"/>
    </source>
</evidence>
<dbReference type="InterPro" id="IPR011600">
    <property type="entry name" value="Pept_C14_caspase"/>
</dbReference>
<evidence type="ECO:0000256" key="1">
    <source>
        <dbReference type="ARBA" id="ARBA00010333"/>
    </source>
</evidence>
<dbReference type="InterPro" id="IPR051455">
    <property type="entry name" value="Bact_solute-bind_prot3"/>
</dbReference>
<evidence type="ECO:0000256" key="4">
    <source>
        <dbReference type="SAM" id="MobiDB-lite"/>
    </source>
</evidence>
<keyword evidence="7" id="KW-1185">Reference proteome</keyword>
<sequence length="627" mass="68313">MTSTQQPPAPDGSESTSPLAGTGLPDPSGTRIVLIGAGRFNELHQLPATRRNVEDLADLITAAWNLPVANCTVLRDPASPRDLSRAVEEAAKEATDTLLVYYAGHGLIDWSGHFHLAVRSSERESVHDTAVPYAWVKEHVEKSRAERRIVILDCCYAARAFGSQSDSALFEVAGTYVLAAASETATAVSPPGEEFTAFTGALLTVLRNGVPGLPRYLDLDSIFRRLSKELTLSNRPQPSKQSRDHLDRAPFIKNAAYAPSGDAPLPPVPAQQRPLAETSGTGTPPPSRTSATSKAAAVPRRTANIPDGKPIPLMQRKAVRLVGLAAAALALLLGGYSVFSVSPEDSPQIRQIHGKGTIKVGVKADQPGLASETTPGQWQGFEIDLAYNIAAGLGFPRHKVKFRAVETKDRDRLLQSGEVDFVLATWTMDGSQATKARKHASVPLSFVGPYFKTSLSALVWGTEEGVASVEGIDDIREYDRDRICTAVGSTSEDYLKKEDVDHTTKASYQQCWNDENVHVVITDEIILAGLNQMNDYRTGEGEEAKKGHVVRLAGTVESYGVGLTAGDPIFEYLTCRAIPKDWESNVSTNLEEMAKKHLDSEWTRPTVKFPECSRLDAWKYKMRNFFF</sequence>
<dbReference type="Pfam" id="PF00497">
    <property type="entry name" value="SBP_bac_3"/>
    <property type="match status" value="1"/>
</dbReference>
<evidence type="ECO:0000313" key="6">
    <source>
        <dbReference type="EMBL" id="GFH73013.1"/>
    </source>
</evidence>
<organism evidence="6 7">
    <name type="scientific">Streptomyces diastaticus subsp. diastaticus</name>
    <dbReference type="NCBI Taxonomy" id="68040"/>
    <lineage>
        <taxon>Bacteria</taxon>
        <taxon>Bacillati</taxon>
        <taxon>Actinomycetota</taxon>
        <taxon>Actinomycetes</taxon>
        <taxon>Kitasatosporales</taxon>
        <taxon>Streptomycetaceae</taxon>
        <taxon>Streptomyces</taxon>
        <taxon>Streptomyces diastaticus group</taxon>
    </lineage>
</organism>
<keyword evidence="2" id="KW-0813">Transport</keyword>
<dbReference type="EMBL" id="BLLN01000005">
    <property type="protein sequence ID" value="GFH73013.1"/>
    <property type="molecule type" value="Genomic_DNA"/>
</dbReference>
<dbReference type="NCBIfam" id="NF047832">
    <property type="entry name" value="caspase_w_EACC1"/>
    <property type="match status" value="1"/>
</dbReference>
<feature type="region of interest" description="Disordered" evidence="4">
    <location>
        <begin position="1"/>
        <end position="26"/>
    </location>
</feature>